<sequence>MDSWLNQSLTGVSECDRALPLGQNTSGRKNPEPALKSPRGKNEEITPISTQERADTGEEKEKTEECGSGYTVMYRREKKGKRQREEESKKKADEKDPERQRDHGAERELWRGAVSNGDVKGPATSQEGRG</sequence>
<gene>
    <name evidence="2" type="ORF">NDU88_003155</name>
</gene>
<evidence type="ECO:0000313" key="2">
    <source>
        <dbReference type="EMBL" id="KAJ1177903.1"/>
    </source>
</evidence>
<proteinExistence type="predicted"/>
<evidence type="ECO:0000313" key="3">
    <source>
        <dbReference type="Proteomes" id="UP001066276"/>
    </source>
</evidence>
<name>A0AAV7TMR6_PLEWA</name>
<comment type="caution">
    <text evidence="2">The sequence shown here is derived from an EMBL/GenBank/DDBJ whole genome shotgun (WGS) entry which is preliminary data.</text>
</comment>
<feature type="compositionally biased region" description="Basic and acidic residues" evidence="1">
    <location>
        <begin position="83"/>
        <end position="110"/>
    </location>
</feature>
<organism evidence="2 3">
    <name type="scientific">Pleurodeles waltl</name>
    <name type="common">Iberian ribbed newt</name>
    <dbReference type="NCBI Taxonomy" id="8319"/>
    <lineage>
        <taxon>Eukaryota</taxon>
        <taxon>Metazoa</taxon>
        <taxon>Chordata</taxon>
        <taxon>Craniata</taxon>
        <taxon>Vertebrata</taxon>
        <taxon>Euteleostomi</taxon>
        <taxon>Amphibia</taxon>
        <taxon>Batrachia</taxon>
        <taxon>Caudata</taxon>
        <taxon>Salamandroidea</taxon>
        <taxon>Salamandridae</taxon>
        <taxon>Pleurodelinae</taxon>
        <taxon>Pleurodeles</taxon>
    </lineage>
</organism>
<feature type="region of interest" description="Disordered" evidence="1">
    <location>
        <begin position="1"/>
        <end position="130"/>
    </location>
</feature>
<feature type="compositionally biased region" description="Polar residues" evidence="1">
    <location>
        <begin position="1"/>
        <end position="11"/>
    </location>
</feature>
<dbReference type="EMBL" id="JANPWB010000006">
    <property type="protein sequence ID" value="KAJ1177903.1"/>
    <property type="molecule type" value="Genomic_DNA"/>
</dbReference>
<accession>A0AAV7TMR6</accession>
<dbReference type="AlphaFoldDB" id="A0AAV7TMR6"/>
<feature type="compositionally biased region" description="Basic and acidic residues" evidence="1">
    <location>
        <begin position="52"/>
        <end position="65"/>
    </location>
</feature>
<keyword evidence="3" id="KW-1185">Reference proteome</keyword>
<dbReference type="Proteomes" id="UP001066276">
    <property type="component" value="Chromosome 3_2"/>
</dbReference>
<evidence type="ECO:0000256" key="1">
    <source>
        <dbReference type="SAM" id="MobiDB-lite"/>
    </source>
</evidence>
<reference evidence="2" key="1">
    <citation type="journal article" date="2022" name="bioRxiv">
        <title>Sequencing and chromosome-scale assembly of the giantPleurodeles waltlgenome.</title>
        <authorList>
            <person name="Brown T."/>
            <person name="Elewa A."/>
            <person name="Iarovenko S."/>
            <person name="Subramanian E."/>
            <person name="Araus A.J."/>
            <person name="Petzold A."/>
            <person name="Susuki M."/>
            <person name="Suzuki K.-i.T."/>
            <person name="Hayashi T."/>
            <person name="Toyoda A."/>
            <person name="Oliveira C."/>
            <person name="Osipova E."/>
            <person name="Leigh N.D."/>
            <person name="Simon A."/>
            <person name="Yun M.H."/>
        </authorList>
    </citation>
    <scope>NUCLEOTIDE SEQUENCE</scope>
    <source>
        <strain evidence="2">20211129_DDA</strain>
        <tissue evidence="2">Liver</tissue>
    </source>
</reference>
<protein>
    <submittedName>
        <fullName evidence="2">Uncharacterized protein</fullName>
    </submittedName>
</protein>